<dbReference type="InterPro" id="IPR014710">
    <property type="entry name" value="RmlC-like_jellyroll"/>
</dbReference>
<dbReference type="InterPro" id="IPR050397">
    <property type="entry name" value="Env_Response_Regulators"/>
</dbReference>
<proteinExistence type="predicted"/>
<gene>
    <name evidence="6" type="ORF">IQ260_28310</name>
</gene>
<dbReference type="PROSITE" id="PS51063">
    <property type="entry name" value="HTH_CRP_2"/>
    <property type="match status" value="1"/>
</dbReference>
<dbReference type="PANTHER" id="PTHR24567">
    <property type="entry name" value="CRP FAMILY TRANSCRIPTIONAL REGULATORY PROTEIN"/>
    <property type="match status" value="1"/>
</dbReference>
<dbReference type="Proteomes" id="UP000615026">
    <property type="component" value="Unassembled WGS sequence"/>
</dbReference>
<keyword evidence="7" id="KW-1185">Reference proteome</keyword>
<evidence type="ECO:0000259" key="5">
    <source>
        <dbReference type="PROSITE" id="PS51063"/>
    </source>
</evidence>
<dbReference type="GO" id="GO:0003677">
    <property type="term" value="F:DNA binding"/>
    <property type="evidence" value="ECO:0007669"/>
    <property type="project" value="UniProtKB-KW"/>
</dbReference>
<dbReference type="Pfam" id="PF00027">
    <property type="entry name" value="cNMP_binding"/>
    <property type="match status" value="1"/>
</dbReference>
<dbReference type="SUPFAM" id="SSF51206">
    <property type="entry name" value="cAMP-binding domain-like"/>
    <property type="match status" value="1"/>
</dbReference>
<keyword evidence="3" id="KW-0804">Transcription</keyword>
<organism evidence="6 7">
    <name type="scientific">Leptolyngbya cf. ectocarpi LEGE 11479</name>
    <dbReference type="NCBI Taxonomy" id="1828722"/>
    <lineage>
        <taxon>Bacteria</taxon>
        <taxon>Bacillati</taxon>
        <taxon>Cyanobacteriota</taxon>
        <taxon>Cyanophyceae</taxon>
        <taxon>Leptolyngbyales</taxon>
        <taxon>Leptolyngbyaceae</taxon>
        <taxon>Leptolyngbya group</taxon>
        <taxon>Leptolyngbya</taxon>
    </lineage>
</organism>
<evidence type="ECO:0000256" key="2">
    <source>
        <dbReference type="ARBA" id="ARBA00023125"/>
    </source>
</evidence>
<evidence type="ECO:0000256" key="1">
    <source>
        <dbReference type="ARBA" id="ARBA00023015"/>
    </source>
</evidence>
<feature type="domain" description="HTH crp-type" evidence="5">
    <location>
        <begin position="141"/>
        <end position="205"/>
    </location>
</feature>
<dbReference type="PANTHER" id="PTHR24567:SF74">
    <property type="entry name" value="HTH-TYPE TRANSCRIPTIONAL REGULATOR ARCR"/>
    <property type="match status" value="1"/>
</dbReference>
<dbReference type="Gene3D" id="2.60.120.10">
    <property type="entry name" value="Jelly Rolls"/>
    <property type="match status" value="1"/>
</dbReference>
<keyword evidence="1" id="KW-0805">Transcription regulation</keyword>
<feature type="domain" description="Cyclic nucleotide-binding" evidence="4">
    <location>
        <begin position="7"/>
        <end position="127"/>
    </location>
</feature>
<dbReference type="SMART" id="SM00419">
    <property type="entry name" value="HTH_CRP"/>
    <property type="match status" value="1"/>
</dbReference>
<comment type="caution">
    <text evidence="6">The sequence shown here is derived from an EMBL/GenBank/DDBJ whole genome shotgun (WGS) entry which is preliminary data.</text>
</comment>
<dbReference type="SMART" id="SM00100">
    <property type="entry name" value="cNMP"/>
    <property type="match status" value="1"/>
</dbReference>
<dbReference type="PROSITE" id="PS50042">
    <property type="entry name" value="CNMP_BINDING_3"/>
    <property type="match status" value="1"/>
</dbReference>
<evidence type="ECO:0000259" key="4">
    <source>
        <dbReference type="PROSITE" id="PS50042"/>
    </source>
</evidence>
<evidence type="ECO:0000313" key="6">
    <source>
        <dbReference type="EMBL" id="MBE9070552.1"/>
    </source>
</evidence>
<dbReference type="InterPro" id="IPR000595">
    <property type="entry name" value="cNMP-bd_dom"/>
</dbReference>
<dbReference type="InterPro" id="IPR012318">
    <property type="entry name" value="HTH_CRP"/>
</dbReference>
<evidence type="ECO:0000313" key="7">
    <source>
        <dbReference type="Proteomes" id="UP000615026"/>
    </source>
</evidence>
<dbReference type="SUPFAM" id="SSF46785">
    <property type="entry name" value="Winged helix' DNA-binding domain"/>
    <property type="match status" value="1"/>
</dbReference>
<dbReference type="GO" id="GO:0003700">
    <property type="term" value="F:DNA-binding transcription factor activity"/>
    <property type="evidence" value="ECO:0007669"/>
    <property type="project" value="TreeGrafter"/>
</dbReference>
<dbReference type="GO" id="GO:0005829">
    <property type="term" value="C:cytosol"/>
    <property type="evidence" value="ECO:0007669"/>
    <property type="project" value="TreeGrafter"/>
</dbReference>
<keyword evidence="2" id="KW-0238">DNA-binding</keyword>
<dbReference type="RefSeq" id="WP_228016506.1">
    <property type="nucleotide sequence ID" value="NZ_JADEXP010000460.1"/>
</dbReference>
<dbReference type="InterPro" id="IPR036390">
    <property type="entry name" value="WH_DNA-bd_sf"/>
</dbReference>
<dbReference type="InterPro" id="IPR036388">
    <property type="entry name" value="WH-like_DNA-bd_sf"/>
</dbReference>
<name>A0A929FCY6_LEPEC</name>
<protein>
    <submittedName>
        <fullName evidence="6">Crp/Fnr family transcriptional regulator</fullName>
    </submittedName>
</protein>
<dbReference type="Gene3D" id="1.10.10.10">
    <property type="entry name" value="Winged helix-like DNA-binding domain superfamily/Winged helix DNA-binding domain"/>
    <property type="match status" value="1"/>
</dbReference>
<dbReference type="EMBL" id="JADEXP010000460">
    <property type="protein sequence ID" value="MBE9070552.1"/>
    <property type="molecule type" value="Genomic_DNA"/>
</dbReference>
<accession>A0A929FCY6</accession>
<reference evidence="6" key="1">
    <citation type="submission" date="2020-10" db="EMBL/GenBank/DDBJ databases">
        <authorList>
            <person name="Castelo-Branco R."/>
            <person name="Eusebio N."/>
            <person name="Adriana R."/>
            <person name="Vieira A."/>
            <person name="Brugerolle De Fraissinette N."/>
            <person name="Rezende De Castro R."/>
            <person name="Schneider M.P."/>
            <person name="Vasconcelos V."/>
            <person name="Leao P.N."/>
        </authorList>
    </citation>
    <scope>NUCLEOTIDE SEQUENCE</scope>
    <source>
        <strain evidence="6">LEGE 11479</strain>
    </source>
</reference>
<dbReference type="InterPro" id="IPR018490">
    <property type="entry name" value="cNMP-bd_dom_sf"/>
</dbReference>
<dbReference type="Pfam" id="PF13545">
    <property type="entry name" value="HTH_Crp_2"/>
    <property type="match status" value="1"/>
</dbReference>
<dbReference type="AlphaFoldDB" id="A0A929FCY6"/>
<dbReference type="CDD" id="cd00038">
    <property type="entry name" value="CAP_ED"/>
    <property type="match status" value="1"/>
</dbReference>
<sequence>MESLDNYMQALNRLFEQGLIDAVPSLLTIKSGEIIFHAEEPASSIFGVQTGKIQLVHYLENGHMSHQYAVHSGAWFGEDGLFKSAYQNSAIATQPSQIIAIPTQTFLTLLRHEPELSLTFVGQLTEQLHIAKTLMTLRCIRSAYDRVLAYLNTVTAVSKRTVVLDCSLKEIAEQICLAPEVVSRSLRKLQDNGVIRRNQRKITFL</sequence>
<evidence type="ECO:0000256" key="3">
    <source>
        <dbReference type="ARBA" id="ARBA00023163"/>
    </source>
</evidence>